<comment type="subcellular location">
    <subcellularLocation>
        <location evidence="1 13">Cytoplasm</location>
    </subcellularLocation>
</comment>
<dbReference type="RefSeq" id="WP_120322922.1">
    <property type="nucleotide sequence ID" value="NZ_RAPF01000001.1"/>
</dbReference>
<accession>A0A420EQR4</accession>
<dbReference type="GO" id="GO:0003887">
    <property type="term" value="F:DNA-directed DNA polymerase activity"/>
    <property type="evidence" value="ECO:0007669"/>
    <property type="project" value="UniProtKB-UniRule"/>
</dbReference>
<dbReference type="InterPro" id="IPR011708">
    <property type="entry name" value="DNA_pol3_alpha_NTPase_dom"/>
</dbReference>
<dbReference type="EMBL" id="RAPF01000001">
    <property type="protein sequence ID" value="RKF23019.1"/>
    <property type="molecule type" value="Genomic_DNA"/>
</dbReference>
<dbReference type="Gene3D" id="3.20.20.140">
    <property type="entry name" value="Metal-dependent hydrolases"/>
    <property type="match status" value="1"/>
</dbReference>
<reference evidence="16 17" key="1">
    <citation type="submission" date="2018-09" db="EMBL/GenBank/DDBJ databases">
        <title>Altererythrobacter spongiae sp. nov., isolated from a marine sponge.</title>
        <authorList>
            <person name="Zhuang L."/>
            <person name="Luo L."/>
        </authorList>
    </citation>
    <scope>NUCLEOTIDE SEQUENCE [LARGE SCALE GENOMIC DNA]</scope>
    <source>
        <strain evidence="16 17">HN-Y73</strain>
    </source>
</reference>
<keyword evidence="11 13" id="KW-0234">DNA repair</keyword>
<comment type="similarity">
    <text evidence="2 13">Belongs to the DNA polymerase type-C family. DnaE2 subfamily.</text>
</comment>
<dbReference type="InterPro" id="IPR003141">
    <property type="entry name" value="Pol/His_phosphatase_N"/>
</dbReference>
<organism evidence="16 17">
    <name type="scientific">Altericroceibacterium spongiae</name>
    <dbReference type="NCBI Taxonomy" id="2320269"/>
    <lineage>
        <taxon>Bacteria</taxon>
        <taxon>Pseudomonadati</taxon>
        <taxon>Pseudomonadota</taxon>
        <taxon>Alphaproteobacteria</taxon>
        <taxon>Sphingomonadales</taxon>
        <taxon>Erythrobacteraceae</taxon>
        <taxon>Altericroceibacterium</taxon>
    </lineage>
</organism>
<feature type="compositionally biased region" description="Polar residues" evidence="14">
    <location>
        <begin position="1046"/>
        <end position="1059"/>
    </location>
</feature>
<dbReference type="Proteomes" id="UP000284395">
    <property type="component" value="Unassembled WGS sequence"/>
</dbReference>
<dbReference type="Pfam" id="PF07733">
    <property type="entry name" value="DNA_pol3_alpha"/>
    <property type="match status" value="1"/>
</dbReference>
<evidence type="ECO:0000256" key="1">
    <source>
        <dbReference type="ARBA" id="ARBA00004496"/>
    </source>
</evidence>
<keyword evidence="10 13" id="KW-0239">DNA-directed DNA polymerase</keyword>
<feature type="domain" description="Polymerase/histidinol phosphatase N-terminal" evidence="15">
    <location>
        <begin position="9"/>
        <end position="85"/>
    </location>
</feature>
<evidence type="ECO:0000256" key="11">
    <source>
        <dbReference type="ARBA" id="ARBA00023204"/>
    </source>
</evidence>
<keyword evidence="7 13" id="KW-0548">Nucleotidyltransferase</keyword>
<evidence type="ECO:0000256" key="6">
    <source>
        <dbReference type="ARBA" id="ARBA00022679"/>
    </source>
</evidence>
<comment type="function">
    <text evidence="13">DNA polymerase involved in damage-induced mutagenesis and translesion synthesis (TLS). It is not the major replicative DNA polymerase.</text>
</comment>
<dbReference type="NCBIfam" id="NF004225">
    <property type="entry name" value="PRK05672.1"/>
    <property type="match status" value="1"/>
</dbReference>
<comment type="caution">
    <text evidence="16">The sequence shown here is derived from an EMBL/GenBank/DDBJ whole genome shotgun (WGS) entry which is preliminary data.</text>
</comment>
<dbReference type="CDD" id="cd07434">
    <property type="entry name" value="PHP_PolIIIA_DnaE2"/>
    <property type="match status" value="1"/>
</dbReference>
<evidence type="ECO:0000313" key="17">
    <source>
        <dbReference type="Proteomes" id="UP000284395"/>
    </source>
</evidence>
<dbReference type="Pfam" id="PF14579">
    <property type="entry name" value="HHH_6"/>
    <property type="match status" value="1"/>
</dbReference>
<dbReference type="Gene3D" id="1.10.150.870">
    <property type="match status" value="1"/>
</dbReference>
<dbReference type="OrthoDB" id="9803237at2"/>
<dbReference type="InterPro" id="IPR004365">
    <property type="entry name" value="NA-bd_OB_tRNA"/>
</dbReference>
<evidence type="ECO:0000256" key="12">
    <source>
        <dbReference type="ARBA" id="ARBA00049244"/>
    </source>
</evidence>
<dbReference type="Pfam" id="PF01336">
    <property type="entry name" value="tRNA_anti-codon"/>
    <property type="match status" value="1"/>
</dbReference>
<dbReference type="GO" id="GO:0005737">
    <property type="term" value="C:cytoplasm"/>
    <property type="evidence" value="ECO:0007669"/>
    <property type="project" value="UniProtKB-SubCell"/>
</dbReference>
<sequence length="1079" mass="121016">MNGPDTRYAELSAASNFSFLRGASSPQDMVRTARILGHCGIGIADRNTVAGVVRAHVAMREIREKFEEEQEGVETETALDFKLAVGARLVFADDTPDILAYPATRHGWGRLTRLLTTGNMRAEKGDCILHWTDLLHFHEDLHLIVIPPAGTQILTRLAARFSGRLWLGATMLRQGRDARLLAGLQAQSAATGIPLIALNDALYSSPEARPLHDILTAIREKTTVQAAGRKLLANAEKHLKPPQEMARLFAMAPEAIAATEDFLSRIHFTLEDLHYEYPHEPVPPGYTPQGWLTELVWSTAQDRWPEGIPEKLQELLHDELAIVADAQYAPYFLTVHDIVRFAQSQNILCQGRGSAANSAICFVLGITAVNPAQHNLLFSRFISPERKEPPDIDVDFEHERREEVMQYIYKRYGRDRAGIVATVIHYRPRSAVREVGKALGLSEDVTARLASTVWGSHSSSYNEQRSAESGLDPSNPEIARVNHFTARILQFPRHLSQHVGGFVLTQDRLDETVPIHNAAMENRTFIEWDKDDIDALGLMKVDVLALGMLTCIRKAFHLIDTHIGRQYRLDNVPDRADDVFEMLQRGDSIGVFQVESRAQMNMLPRLGPKNFYDLAIQVAIVRPGPIQGDMVHPYLRRRQGAETVDFPSPAPPHDPEELHNVLGKTLGVPLFQEQAMKLAIIAADFSPAEANRLRRAMATFRNLGTMENFEDKLVEGMAARGYERDFALRCFRQIEGFGSYGFPESHALAFARLVWVSAYIKCRYPAVFAAALLNAQPMGFYAPAQIIRDAREHGVEVRRIDINHSFWDNAPERRHDGSLSLRLGFRQIGGFKESWADNIERTRPFDSVEQLARKAGLPQRALRLLADGDAFDSIGLERREALWEARRTPPDELPLFAAARARELGEEPAAGLPAMSLSEQVVADYQTFRLSLKAHPMSFLRPVFDREGISPCAALTKGRNEQKVKVAGVVLVRQRPGKGNAIFITLEDEGGIANIVIWARLFERFRREVMAARLMLVEGTLQVSKEGVTHVMATHIHDRTAELNRLSHQQDSPSQNHAANASHRHPRNVRILPNSRDFH</sequence>
<evidence type="ECO:0000256" key="8">
    <source>
        <dbReference type="ARBA" id="ARBA00022705"/>
    </source>
</evidence>
<dbReference type="NCBIfam" id="TIGR00594">
    <property type="entry name" value="polc"/>
    <property type="match status" value="1"/>
</dbReference>
<evidence type="ECO:0000256" key="9">
    <source>
        <dbReference type="ARBA" id="ARBA00022763"/>
    </source>
</evidence>
<evidence type="ECO:0000256" key="2">
    <source>
        <dbReference type="ARBA" id="ARBA00007391"/>
    </source>
</evidence>
<dbReference type="HAMAP" id="MF_01902">
    <property type="entry name" value="DNApol_error_prone"/>
    <property type="match status" value="1"/>
</dbReference>
<keyword evidence="5 13" id="KW-0963">Cytoplasm</keyword>
<keyword evidence="9 13" id="KW-0227">DNA damage</keyword>
<dbReference type="InterPro" id="IPR029460">
    <property type="entry name" value="DNAPol_HHH"/>
</dbReference>
<dbReference type="GO" id="GO:0006260">
    <property type="term" value="P:DNA replication"/>
    <property type="evidence" value="ECO:0007669"/>
    <property type="project" value="UniProtKB-KW"/>
</dbReference>
<keyword evidence="17" id="KW-1185">Reference proteome</keyword>
<evidence type="ECO:0000313" key="16">
    <source>
        <dbReference type="EMBL" id="RKF23019.1"/>
    </source>
</evidence>
<name>A0A420EQR4_9SPHN</name>
<evidence type="ECO:0000256" key="3">
    <source>
        <dbReference type="ARBA" id="ARBA00012417"/>
    </source>
</evidence>
<comment type="catalytic activity">
    <reaction evidence="12 13">
        <text>DNA(n) + a 2'-deoxyribonucleoside 5'-triphosphate = DNA(n+1) + diphosphate</text>
        <dbReference type="Rhea" id="RHEA:22508"/>
        <dbReference type="Rhea" id="RHEA-COMP:17339"/>
        <dbReference type="Rhea" id="RHEA-COMP:17340"/>
        <dbReference type="ChEBI" id="CHEBI:33019"/>
        <dbReference type="ChEBI" id="CHEBI:61560"/>
        <dbReference type="ChEBI" id="CHEBI:173112"/>
        <dbReference type="EC" id="2.7.7.7"/>
    </reaction>
</comment>
<dbReference type="Pfam" id="PF17657">
    <property type="entry name" value="DNA_pol3_finger"/>
    <property type="match status" value="1"/>
</dbReference>
<dbReference type="GO" id="GO:0008408">
    <property type="term" value="F:3'-5' exonuclease activity"/>
    <property type="evidence" value="ECO:0007669"/>
    <property type="project" value="InterPro"/>
</dbReference>
<dbReference type="InterPro" id="IPR023073">
    <property type="entry name" value="DnaE2"/>
</dbReference>
<dbReference type="EC" id="2.7.7.7" evidence="3 13"/>
<dbReference type="Gene3D" id="2.40.50.140">
    <property type="entry name" value="Nucleic acid-binding proteins"/>
    <property type="match status" value="1"/>
</dbReference>
<dbReference type="InterPro" id="IPR040982">
    <property type="entry name" value="DNA_pol3_finger"/>
</dbReference>
<dbReference type="CDD" id="cd04485">
    <property type="entry name" value="DnaE_OBF"/>
    <property type="match status" value="1"/>
</dbReference>
<proteinExistence type="inferred from homology"/>
<dbReference type="InterPro" id="IPR004805">
    <property type="entry name" value="DnaE2/DnaE/PolC"/>
</dbReference>
<dbReference type="GO" id="GO:0003676">
    <property type="term" value="F:nucleic acid binding"/>
    <property type="evidence" value="ECO:0007669"/>
    <property type="project" value="InterPro"/>
</dbReference>
<protein>
    <recommendedName>
        <fullName evidence="4 13">Error-prone DNA polymerase</fullName>
        <ecNumber evidence="3 13">2.7.7.7</ecNumber>
    </recommendedName>
</protein>
<evidence type="ECO:0000256" key="13">
    <source>
        <dbReference type="HAMAP-Rule" id="MF_01902"/>
    </source>
</evidence>
<keyword evidence="6 13" id="KW-0808">Transferase</keyword>
<feature type="region of interest" description="Disordered" evidence="14">
    <location>
        <begin position="1046"/>
        <end position="1079"/>
    </location>
</feature>
<dbReference type="PANTHER" id="PTHR32294:SF4">
    <property type="entry name" value="ERROR-PRONE DNA POLYMERASE"/>
    <property type="match status" value="1"/>
</dbReference>
<evidence type="ECO:0000256" key="5">
    <source>
        <dbReference type="ARBA" id="ARBA00022490"/>
    </source>
</evidence>
<evidence type="ECO:0000256" key="14">
    <source>
        <dbReference type="SAM" id="MobiDB-lite"/>
    </source>
</evidence>
<dbReference type="InterPro" id="IPR012340">
    <property type="entry name" value="NA-bd_OB-fold"/>
</dbReference>
<evidence type="ECO:0000256" key="4">
    <source>
        <dbReference type="ARBA" id="ARBA00017273"/>
    </source>
</evidence>
<dbReference type="SMART" id="SM00481">
    <property type="entry name" value="POLIIIAc"/>
    <property type="match status" value="1"/>
</dbReference>
<dbReference type="GO" id="GO:0006281">
    <property type="term" value="P:DNA repair"/>
    <property type="evidence" value="ECO:0007669"/>
    <property type="project" value="UniProtKB-UniRule"/>
</dbReference>
<evidence type="ECO:0000256" key="10">
    <source>
        <dbReference type="ARBA" id="ARBA00022932"/>
    </source>
</evidence>
<dbReference type="AlphaFoldDB" id="A0A420EQR4"/>
<evidence type="ECO:0000259" key="15">
    <source>
        <dbReference type="SMART" id="SM00481"/>
    </source>
</evidence>
<evidence type="ECO:0000256" key="7">
    <source>
        <dbReference type="ARBA" id="ARBA00022695"/>
    </source>
</evidence>
<keyword evidence="8 13" id="KW-0235">DNA replication</keyword>
<dbReference type="PANTHER" id="PTHR32294">
    <property type="entry name" value="DNA POLYMERASE III SUBUNIT ALPHA"/>
    <property type="match status" value="1"/>
</dbReference>
<gene>
    <name evidence="16" type="primary">dnaE</name>
    <name evidence="13" type="synonym">dnaE2</name>
    <name evidence="16" type="ORF">D6851_00440</name>
</gene>